<dbReference type="GO" id="GO:0051075">
    <property type="term" value="F:S-adenosylmethionine:tRNA ribosyltransferase-isomerase activity"/>
    <property type="evidence" value="ECO:0007669"/>
    <property type="project" value="UniProtKB-EC"/>
</dbReference>
<dbReference type="NCBIfam" id="NF001140">
    <property type="entry name" value="PRK00147.1"/>
    <property type="match status" value="1"/>
</dbReference>
<evidence type="ECO:0000313" key="14">
    <source>
        <dbReference type="EMBL" id="OGI67495.1"/>
    </source>
</evidence>
<evidence type="ECO:0000256" key="10">
    <source>
        <dbReference type="ARBA" id="ARBA00066503"/>
    </source>
</evidence>
<dbReference type="Gene3D" id="2.40.10.240">
    <property type="entry name" value="QueA-like"/>
    <property type="match status" value="1"/>
</dbReference>
<sequence>MRKSDFHYDLPPALVAQHPAAIRTGSRLLHLRAGNDAVADLRFADLPQLLRPGDLLVLNDTRVVPARLWGRKETGGRIELLIERVLGENRALAQVRASKTPSAGQRLDLEGGIVARVERRVGEFFELAFDIDIPLHEALERVGHIPLPPYIDRADEPADRERYQTVYARNPGAVAAPTAGLHFDRAMLERLAKIGIECAYVTLHVGAGTFQPLRGEAIEQQRLHAERVQVAAATCDAVNRARAEGRRIVVVGTTVVRALESAGTSGELVSFDGETDIFIYPGYRFRMVDALITNFHLPESSLLMLVCAFGGSERVLAAYRHAVSSCYRFYSYGDAMLLERNA</sequence>
<dbReference type="InterPro" id="IPR036100">
    <property type="entry name" value="QueA_sf"/>
</dbReference>
<evidence type="ECO:0000256" key="8">
    <source>
        <dbReference type="ARBA" id="ARBA00052751"/>
    </source>
</evidence>
<proteinExistence type="inferred from homology"/>
<evidence type="ECO:0000256" key="11">
    <source>
        <dbReference type="ARBA" id="ARBA00069325"/>
    </source>
</evidence>
<evidence type="ECO:0000313" key="15">
    <source>
        <dbReference type="Proteomes" id="UP000179076"/>
    </source>
</evidence>
<comment type="subcellular location">
    <subcellularLocation>
        <location evidence="1 13">Cytoplasm</location>
    </subcellularLocation>
</comment>
<evidence type="ECO:0000256" key="4">
    <source>
        <dbReference type="ARBA" id="ARBA00022490"/>
    </source>
</evidence>
<evidence type="ECO:0000256" key="3">
    <source>
        <dbReference type="ARBA" id="ARBA00011245"/>
    </source>
</evidence>
<dbReference type="FunFam" id="3.40.1780.10:FF:000001">
    <property type="entry name" value="S-adenosylmethionine:tRNA ribosyltransferase-isomerase"/>
    <property type="match status" value="1"/>
</dbReference>
<keyword evidence="6 13" id="KW-0949">S-adenosyl-L-methionine</keyword>
<keyword evidence="4 13" id="KW-0963">Cytoplasm</keyword>
<keyword evidence="7 13" id="KW-0671">Queuosine biosynthesis</keyword>
<evidence type="ECO:0000256" key="9">
    <source>
        <dbReference type="ARBA" id="ARBA00061210"/>
    </source>
</evidence>
<comment type="function">
    <text evidence="13">Transfers and isomerizes the ribose moiety from AdoMet to the 7-aminomethyl group of 7-deazaguanine (preQ1-tRNA) to give epoxyqueuosine (oQ-tRNA).</text>
</comment>
<comment type="subunit">
    <text evidence="3 13">Monomer.</text>
</comment>
<comment type="pathway">
    <text evidence="2 13">tRNA modification; tRNA-queuosine biosynthesis.</text>
</comment>
<dbReference type="InterPro" id="IPR042118">
    <property type="entry name" value="QueA_dom1"/>
</dbReference>
<dbReference type="HAMAP" id="MF_00113">
    <property type="entry name" value="QueA"/>
    <property type="match status" value="1"/>
</dbReference>
<dbReference type="PANTHER" id="PTHR30307">
    <property type="entry name" value="S-ADENOSYLMETHIONINE:TRNA RIBOSYLTRANSFERASE-ISOMERASE"/>
    <property type="match status" value="1"/>
</dbReference>
<reference evidence="14 15" key="1">
    <citation type="journal article" date="2016" name="Nat. Commun.">
        <title>Thousands of microbial genomes shed light on interconnected biogeochemical processes in an aquifer system.</title>
        <authorList>
            <person name="Anantharaman K."/>
            <person name="Brown C.T."/>
            <person name="Hug L.A."/>
            <person name="Sharon I."/>
            <person name="Castelle C.J."/>
            <person name="Probst A.J."/>
            <person name="Thomas B.C."/>
            <person name="Singh A."/>
            <person name="Wilkins M.J."/>
            <person name="Karaoz U."/>
            <person name="Brodie E.L."/>
            <person name="Williams K.H."/>
            <person name="Hubbard S.S."/>
            <person name="Banfield J.F."/>
        </authorList>
    </citation>
    <scope>NUCLEOTIDE SEQUENCE [LARGE SCALE GENOMIC DNA]</scope>
</reference>
<evidence type="ECO:0000256" key="5">
    <source>
        <dbReference type="ARBA" id="ARBA00022679"/>
    </source>
</evidence>
<evidence type="ECO:0000256" key="13">
    <source>
        <dbReference type="HAMAP-Rule" id="MF_00113"/>
    </source>
</evidence>
<dbReference type="Gene3D" id="3.40.1780.10">
    <property type="entry name" value="QueA-like"/>
    <property type="match status" value="1"/>
</dbReference>
<comment type="similarity">
    <text evidence="9 13">Belongs to the QueA family.</text>
</comment>
<comment type="caution">
    <text evidence="14">The sequence shown here is derived from an EMBL/GenBank/DDBJ whole genome shotgun (WGS) entry which is preliminary data.</text>
</comment>
<dbReference type="EMBL" id="MFSP01000059">
    <property type="protein sequence ID" value="OGI67495.1"/>
    <property type="molecule type" value="Genomic_DNA"/>
</dbReference>
<name>A0A1F6VD44_9PROT</name>
<organism evidence="14 15">
    <name type="scientific">Candidatus Muproteobacteria bacterium RBG_16_60_9</name>
    <dbReference type="NCBI Taxonomy" id="1817755"/>
    <lineage>
        <taxon>Bacteria</taxon>
        <taxon>Pseudomonadati</taxon>
        <taxon>Pseudomonadota</taxon>
        <taxon>Candidatus Muproteobacteria</taxon>
    </lineage>
</organism>
<dbReference type="Proteomes" id="UP000179076">
    <property type="component" value="Unassembled WGS sequence"/>
</dbReference>
<dbReference type="NCBIfam" id="TIGR00113">
    <property type="entry name" value="queA"/>
    <property type="match status" value="1"/>
</dbReference>
<dbReference type="UniPathway" id="UPA00392"/>
<dbReference type="EC" id="2.4.99.17" evidence="10 13"/>
<dbReference type="GO" id="GO:0008616">
    <property type="term" value="P:tRNA queuosine(34) biosynthetic process"/>
    <property type="evidence" value="ECO:0007669"/>
    <property type="project" value="UniProtKB-UniRule"/>
</dbReference>
<dbReference type="GO" id="GO:0005737">
    <property type="term" value="C:cytoplasm"/>
    <property type="evidence" value="ECO:0007669"/>
    <property type="project" value="UniProtKB-SubCell"/>
</dbReference>
<evidence type="ECO:0000256" key="7">
    <source>
        <dbReference type="ARBA" id="ARBA00022785"/>
    </source>
</evidence>
<keyword evidence="14" id="KW-0413">Isomerase</keyword>
<dbReference type="PANTHER" id="PTHR30307:SF0">
    <property type="entry name" value="S-ADENOSYLMETHIONINE:TRNA RIBOSYLTRANSFERASE-ISOMERASE"/>
    <property type="match status" value="1"/>
</dbReference>
<evidence type="ECO:0000256" key="1">
    <source>
        <dbReference type="ARBA" id="ARBA00004496"/>
    </source>
</evidence>
<dbReference type="SUPFAM" id="SSF111337">
    <property type="entry name" value="QueA-like"/>
    <property type="match status" value="1"/>
</dbReference>
<accession>A0A1F6VD44</accession>
<dbReference type="AlphaFoldDB" id="A0A1F6VD44"/>
<gene>
    <name evidence="13" type="primary">queA</name>
    <name evidence="14" type="ORF">A2W18_04760</name>
</gene>
<dbReference type="InterPro" id="IPR003699">
    <property type="entry name" value="QueA"/>
</dbReference>
<dbReference type="InterPro" id="IPR042119">
    <property type="entry name" value="QueA_dom2"/>
</dbReference>
<evidence type="ECO:0000256" key="6">
    <source>
        <dbReference type="ARBA" id="ARBA00022691"/>
    </source>
</evidence>
<evidence type="ECO:0000256" key="12">
    <source>
        <dbReference type="ARBA" id="ARBA00076160"/>
    </source>
</evidence>
<evidence type="ECO:0000256" key="2">
    <source>
        <dbReference type="ARBA" id="ARBA00004691"/>
    </source>
</evidence>
<protein>
    <recommendedName>
        <fullName evidence="11 13">S-adenosylmethionine:tRNA ribosyltransferase-isomerase</fullName>
        <ecNumber evidence="10 13">2.4.99.17</ecNumber>
    </recommendedName>
    <alternativeName>
        <fullName evidence="12 13">Queuosine biosynthesis protein QueA</fullName>
    </alternativeName>
</protein>
<dbReference type="Pfam" id="PF02547">
    <property type="entry name" value="Queuosine_synth"/>
    <property type="match status" value="1"/>
</dbReference>
<keyword evidence="5 13" id="KW-0808">Transferase</keyword>
<comment type="catalytic activity">
    <reaction evidence="8 13">
        <text>7-aminomethyl-7-carbaguanosine(34) in tRNA + S-adenosyl-L-methionine = epoxyqueuosine(34) in tRNA + adenine + L-methionine + 2 H(+)</text>
        <dbReference type="Rhea" id="RHEA:32155"/>
        <dbReference type="Rhea" id="RHEA-COMP:10342"/>
        <dbReference type="Rhea" id="RHEA-COMP:18582"/>
        <dbReference type="ChEBI" id="CHEBI:15378"/>
        <dbReference type="ChEBI" id="CHEBI:16708"/>
        <dbReference type="ChEBI" id="CHEBI:57844"/>
        <dbReference type="ChEBI" id="CHEBI:59789"/>
        <dbReference type="ChEBI" id="CHEBI:82833"/>
        <dbReference type="ChEBI" id="CHEBI:194443"/>
        <dbReference type="EC" id="2.4.99.17"/>
    </reaction>
</comment>